<evidence type="ECO:0000313" key="1">
    <source>
        <dbReference type="EMBL" id="KAK9762007.1"/>
    </source>
</evidence>
<protein>
    <submittedName>
        <fullName evidence="1">Uncharacterized protein</fullName>
    </submittedName>
</protein>
<organism evidence="1 2">
    <name type="scientific">Basidiobolus ranarum</name>
    <dbReference type="NCBI Taxonomy" id="34480"/>
    <lineage>
        <taxon>Eukaryota</taxon>
        <taxon>Fungi</taxon>
        <taxon>Fungi incertae sedis</taxon>
        <taxon>Zoopagomycota</taxon>
        <taxon>Entomophthoromycotina</taxon>
        <taxon>Basidiobolomycetes</taxon>
        <taxon>Basidiobolales</taxon>
        <taxon>Basidiobolaceae</taxon>
        <taxon>Basidiobolus</taxon>
    </lineage>
</organism>
<dbReference type="EMBL" id="JASJQH010001132">
    <property type="protein sequence ID" value="KAK9762007.1"/>
    <property type="molecule type" value="Genomic_DNA"/>
</dbReference>
<name>A0ABR2WKI3_9FUNG</name>
<accession>A0ABR2WKI3</accession>
<keyword evidence="2" id="KW-1185">Reference proteome</keyword>
<sequence>MGNRFAPIFDRLEPFVLTPFEESANGAILVPTQSMIAGTGTSGKLNTALARVALA</sequence>
<comment type="caution">
    <text evidence="1">The sequence shown here is derived from an EMBL/GenBank/DDBJ whole genome shotgun (WGS) entry which is preliminary data.</text>
</comment>
<reference evidence="1 2" key="1">
    <citation type="submission" date="2023-04" db="EMBL/GenBank/DDBJ databases">
        <title>Genome of Basidiobolus ranarum AG-B5.</title>
        <authorList>
            <person name="Stajich J.E."/>
            <person name="Carter-House D."/>
            <person name="Gryganskyi A."/>
        </authorList>
    </citation>
    <scope>NUCLEOTIDE SEQUENCE [LARGE SCALE GENOMIC DNA]</scope>
    <source>
        <strain evidence="1 2">AG-B5</strain>
    </source>
</reference>
<dbReference type="Proteomes" id="UP001479436">
    <property type="component" value="Unassembled WGS sequence"/>
</dbReference>
<proteinExistence type="predicted"/>
<evidence type="ECO:0000313" key="2">
    <source>
        <dbReference type="Proteomes" id="UP001479436"/>
    </source>
</evidence>
<gene>
    <name evidence="1" type="ORF">K7432_012654</name>
</gene>